<evidence type="ECO:0000313" key="3">
    <source>
        <dbReference type="Proteomes" id="UP000029867"/>
    </source>
</evidence>
<proteinExistence type="predicted"/>
<accession>A0A099NUQ5</accession>
<dbReference type="AlphaFoldDB" id="A0A099NUQ5"/>
<name>A0A099NUQ5_PICKU</name>
<dbReference type="EMBL" id="JQFK01000475">
    <property type="protein sequence ID" value="KGK35625.1"/>
    <property type="molecule type" value="Genomic_DNA"/>
</dbReference>
<sequence>MSLLYLTKHLVPALQNGSLSD</sequence>
<organism evidence="2 3">
    <name type="scientific">Pichia kudriavzevii</name>
    <name type="common">Yeast</name>
    <name type="synonym">Issatchenkia orientalis</name>
    <dbReference type="NCBI Taxonomy" id="4909"/>
    <lineage>
        <taxon>Eukaryota</taxon>
        <taxon>Fungi</taxon>
        <taxon>Dikarya</taxon>
        <taxon>Ascomycota</taxon>
        <taxon>Saccharomycotina</taxon>
        <taxon>Pichiomycetes</taxon>
        <taxon>Pichiales</taxon>
        <taxon>Pichiaceae</taxon>
        <taxon>Pichia</taxon>
    </lineage>
</organism>
<evidence type="ECO:0000313" key="2">
    <source>
        <dbReference type="EMBL" id="KGK35636.1"/>
    </source>
</evidence>
<dbReference type="Proteomes" id="UP000029867">
    <property type="component" value="Unassembled WGS sequence"/>
</dbReference>
<dbReference type="HOGENOM" id="CLU_3426909_0_0_1"/>
<comment type="caution">
    <text evidence="2">The sequence shown here is derived from an EMBL/GenBank/DDBJ whole genome shotgun (WGS) entry which is preliminary data.</text>
</comment>
<protein>
    <submittedName>
        <fullName evidence="2">Uncharacterized protein</fullName>
    </submittedName>
</protein>
<reference evidence="2" key="2">
    <citation type="submission" date="2014-08" db="EMBL/GenBank/DDBJ databases">
        <title>Exploiting Issatchenkia orientalis SD108 for Succinic Acid Production.</title>
        <authorList>
            <person name="Xiao H."/>
            <person name="Shao Z."/>
            <person name="Jiang Y."/>
            <person name="Dole S."/>
            <person name="Zhao H."/>
        </authorList>
    </citation>
    <scope>NUCLEOTIDE SEQUENCE [LARGE SCALE GENOMIC DNA]</scope>
    <source>
        <strain evidence="2">SD108</strain>
    </source>
</reference>
<gene>
    <name evidence="2" type="ORF">JL09_g5214</name>
    <name evidence="1" type="ORF">JL09_g5225</name>
</gene>
<dbReference type="EMBL" id="JQFK01000465">
    <property type="protein sequence ID" value="KGK35636.1"/>
    <property type="molecule type" value="Genomic_DNA"/>
</dbReference>
<evidence type="ECO:0000313" key="1">
    <source>
        <dbReference type="EMBL" id="KGK35625.1"/>
    </source>
</evidence>
<reference evidence="3" key="1">
    <citation type="journal article" date="2014" name="Microb. Cell Fact.">
        <title>Exploiting Issatchenkia orientalis SD108 for succinic acid production.</title>
        <authorList>
            <person name="Xiao H."/>
            <person name="Shao Z."/>
            <person name="Jiang Y."/>
            <person name="Dole S."/>
            <person name="Zhao H."/>
        </authorList>
    </citation>
    <scope>NUCLEOTIDE SEQUENCE [LARGE SCALE GENOMIC DNA]</scope>
    <source>
        <strain evidence="3">SD108</strain>
    </source>
</reference>